<feature type="domain" description="C2H2-type" evidence="9">
    <location>
        <begin position="315"/>
        <end position="344"/>
    </location>
</feature>
<dbReference type="PANTHER" id="PTHR24379">
    <property type="entry name" value="KRAB AND ZINC FINGER DOMAIN-CONTAINING"/>
    <property type="match status" value="1"/>
</dbReference>
<keyword evidence="1" id="KW-0479">Metal-binding</keyword>
<sequence length="441" mass="51411">MQTSKKSLIIFQLIWFLQLFKSIFKMTETEMCKLCKAIRATEIDLEKPKFKSVNKLLQRLFDWYKIDVAILGENSCICELCFGEALRISESLEKWSMAHEEIHDKPIEIDDSTAFQVKLEFPSYEEEVESVEKDKKSLDQYIAEPEEEEYKEIDVQAPSKPPTEDFFSVGLARDGLAVTKFFKDKTQATRMLCTCCGQVLEILAHIRMHCAKPRPNPDYYCRECGSNFSKLCELQEHMMTRGHFKSKCGGRDLEFLCLRCNQIFPRYFDVIRHDNSAHRLSEYMCVECNVSFVYQGSYEKHLRNHGVESTEQQVYECPYKDCASRFRVWTRLVSHMRWHKGRSSQCPFPGCNSKLPSSNYHTHMRSHSQQGRLHREGKFMTLDPMKRVEPDRRKVPYGKRHLVFTEAQTLCSSNGGEFISLPKELSLQQGKYINVGDNPSP</sequence>
<dbReference type="AlphaFoldDB" id="B4PD05"/>
<keyword evidence="11" id="KW-1185">Reference proteome</keyword>
<dbReference type="Gene3D" id="3.30.160.60">
    <property type="entry name" value="Classic Zinc Finger"/>
    <property type="match status" value="2"/>
</dbReference>
<dbReference type="EMBL" id="CM000159">
    <property type="protein sequence ID" value="EDW94937.2"/>
    <property type="molecule type" value="Genomic_DNA"/>
</dbReference>
<dbReference type="PANTHER" id="PTHR24379:SF121">
    <property type="entry name" value="C2H2-TYPE DOMAIN-CONTAINING PROTEIN"/>
    <property type="match status" value="1"/>
</dbReference>
<evidence type="ECO:0000256" key="6">
    <source>
        <dbReference type="ARBA" id="ARBA00023163"/>
    </source>
</evidence>
<feature type="signal peptide" evidence="8">
    <location>
        <begin position="1"/>
        <end position="29"/>
    </location>
</feature>
<dbReference type="SUPFAM" id="SSF57667">
    <property type="entry name" value="beta-beta-alpha zinc fingers"/>
    <property type="match status" value="2"/>
</dbReference>
<keyword evidence="5" id="KW-0805">Transcription regulation</keyword>
<dbReference type="GO" id="GO:0019901">
    <property type="term" value="F:protein kinase binding"/>
    <property type="evidence" value="ECO:0007669"/>
    <property type="project" value="EnsemblMetazoa"/>
</dbReference>
<evidence type="ECO:0000256" key="1">
    <source>
        <dbReference type="ARBA" id="ARBA00022723"/>
    </source>
</evidence>
<feature type="domain" description="C2H2-type" evidence="9">
    <location>
        <begin position="219"/>
        <end position="248"/>
    </location>
</feature>
<evidence type="ECO:0000256" key="8">
    <source>
        <dbReference type="SAM" id="SignalP"/>
    </source>
</evidence>
<dbReference type="GO" id="GO:0008270">
    <property type="term" value="F:zinc ion binding"/>
    <property type="evidence" value="ECO:0007669"/>
    <property type="project" value="UniProtKB-KW"/>
</dbReference>
<dbReference type="eggNOG" id="KOG1721">
    <property type="taxonomic scope" value="Eukaryota"/>
</dbReference>
<evidence type="ECO:0000256" key="3">
    <source>
        <dbReference type="ARBA" id="ARBA00022771"/>
    </source>
</evidence>
<keyword evidence="3 7" id="KW-0863">Zinc-finger</keyword>
<keyword evidence="8" id="KW-0732">Signal</keyword>
<dbReference type="PROSITE" id="PS00028">
    <property type="entry name" value="ZINC_FINGER_C2H2_1"/>
    <property type="match status" value="3"/>
</dbReference>
<evidence type="ECO:0000313" key="11">
    <source>
        <dbReference type="Proteomes" id="UP000002282"/>
    </source>
</evidence>
<organism evidence="10 11">
    <name type="scientific">Drosophila yakuba</name>
    <name type="common">Fruit fly</name>
    <dbReference type="NCBI Taxonomy" id="7245"/>
    <lineage>
        <taxon>Eukaryota</taxon>
        <taxon>Metazoa</taxon>
        <taxon>Ecdysozoa</taxon>
        <taxon>Arthropoda</taxon>
        <taxon>Hexapoda</taxon>
        <taxon>Insecta</taxon>
        <taxon>Pterygota</taxon>
        <taxon>Neoptera</taxon>
        <taxon>Endopterygota</taxon>
        <taxon>Diptera</taxon>
        <taxon>Brachycera</taxon>
        <taxon>Muscomorpha</taxon>
        <taxon>Ephydroidea</taxon>
        <taxon>Drosophilidae</taxon>
        <taxon>Drosophila</taxon>
        <taxon>Sophophora</taxon>
    </lineage>
</organism>
<evidence type="ECO:0000256" key="4">
    <source>
        <dbReference type="ARBA" id="ARBA00022833"/>
    </source>
</evidence>
<evidence type="ECO:0000259" key="9">
    <source>
        <dbReference type="PROSITE" id="PS50157"/>
    </source>
</evidence>
<gene>
    <name evidence="10" type="primary">Dyak\GE22279</name>
    <name evidence="10" type="synonym">dyak_GLEANR_5969</name>
    <name evidence="10" type="synonym">GE22279</name>
    <name evidence="10" type="ORF">Dyak_GE22279</name>
</gene>
<keyword evidence="2" id="KW-0677">Repeat</keyword>
<dbReference type="Pfam" id="PF00096">
    <property type="entry name" value="zf-C2H2"/>
    <property type="match status" value="1"/>
</dbReference>
<keyword evidence="6" id="KW-0804">Transcription</keyword>
<dbReference type="OrthoDB" id="8117402at2759"/>
<evidence type="ECO:0000313" key="10">
    <source>
        <dbReference type="EMBL" id="EDW94937.2"/>
    </source>
</evidence>
<dbReference type="InterPro" id="IPR036236">
    <property type="entry name" value="Znf_C2H2_sf"/>
</dbReference>
<feature type="domain" description="C2H2-type" evidence="9">
    <location>
        <begin position="283"/>
        <end position="310"/>
    </location>
</feature>
<proteinExistence type="predicted"/>
<keyword evidence="4" id="KW-0862">Zinc</keyword>
<evidence type="ECO:0000256" key="5">
    <source>
        <dbReference type="ARBA" id="ARBA00023015"/>
    </source>
</evidence>
<reference evidence="10 11" key="2">
    <citation type="journal article" date="2007" name="PLoS Biol.">
        <title>Principles of genome evolution in the Drosophila melanogaster species group.</title>
        <authorList>
            <person name="Ranz J.M."/>
            <person name="Maurin D."/>
            <person name="Chan Y.S."/>
            <person name="von Grotthuss M."/>
            <person name="Hillier L.W."/>
            <person name="Roote J."/>
            <person name="Ashburner M."/>
            <person name="Bergman C.M."/>
        </authorList>
    </citation>
    <scope>NUCLEOTIDE SEQUENCE [LARGE SCALE GENOMIC DNA]</scope>
    <source>
        <strain evidence="11">Tai18E2 / Tucson 14021-0261.01</strain>
    </source>
</reference>
<evidence type="ECO:0000256" key="2">
    <source>
        <dbReference type="ARBA" id="ARBA00022737"/>
    </source>
</evidence>
<dbReference type="PROSITE" id="PS50157">
    <property type="entry name" value="ZINC_FINGER_C2H2_2"/>
    <property type="match status" value="3"/>
</dbReference>
<reference evidence="10 11" key="1">
    <citation type="journal article" date="2007" name="Nature">
        <title>Evolution of genes and genomes on the Drosophila phylogeny.</title>
        <authorList>
            <consortium name="Drosophila 12 Genomes Consortium"/>
            <person name="Clark A.G."/>
            <person name="Eisen M.B."/>
            <person name="Smith D.R."/>
            <person name="Bergman C.M."/>
            <person name="Oliver B."/>
            <person name="Markow T.A."/>
            <person name="Kaufman T.C."/>
            <person name="Kellis M."/>
            <person name="Gelbart W."/>
            <person name="Iyer V.N."/>
            <person name="Pollard D.A."/>
            <person name="Sackton T.B."/>
            <person name="Larracuente A.M."/>
            <person name="Singh N.D."/>
            <person name="Abad J.P."/>
            <person name="Abt D.N."/>
            <person name="Adryan B."/>
            <person name="Aguade M."/>
            <person name="Akashi H."/>
            <person name="Anderson W.W."/>
            <person name="Aquadro C.F."/>
            <person name="Ardell D.H."/>
            <person name="Arguello R."/>
            <person name="Artieri C.G."/>
            <person name="Barbash D.A."/>
            <person name="Barker D."/>
            <person name="Barsanti P."/>
            <person name="Batterham P."/>
            <person name="Batzoglou S."/>
            <person name="Begun D."/>
            <person name="Bhutkar A."/>
            <person name="Blanco E."/>
            <person name="Bosak S.A."/>
            <person name="Bradley R.K."/>
            <person name="Brand A.D."/>
            <person name="Brent M.R."/>
            <person name="Brooks A.N."/>
            <person name="Brown R.H."/>
            <person name="Butlin R.K."/>
            <person name="Caggese C."/>
            <person name="Calvi B.R."/>
            <person name="Bernardo de Carvalho A."/>
            <person name="Caspi A."/>
            <person name="Castrezana S."/>
            <person name="Celniker S.E."/>
            <person name="Chang J.L."/>
            <person name="Chapple C."/>
            <person name="Chatterji S."/>
            <person name="Chinwalla A."/>
            <person name="Civetta A."/>
            <person name="Clifton S.W."/>
            <person name="Comeron J.M."/>
            <person name="Costello J.C."/>
            <person name="Coyne J.A."/>
            <person name="Daub J."/>
            <person name="David R.G."/>
            <person name="Delcher A.L."/>
            <person name="Delehaunty K."/>
            <person name="Do C.B."/>
            <person name="Ebling H."/>
            <person name="Edwards K."/>
            <person name="Eickbush T."/>
            <person name="Evans J.D."/>
            <person name="Filipski A."/>
            <person name="Findeiss S."/>
            <person name="Freyhult E."/>
            <person name="Fulton L."/>
            <person name="Fulton R."/>
            <person name="Garcia A.C."/>
            <person name="Gardiner A."/>
            <person name="Garfield D.A."/>
            <person name="Garvin B.E."/>
            <person name="Gibson G."/>
            <person name="Gilbert D."/>
            <person name="Gnerre S."/>
            <person name="Godfrey J."/>
            <person name="Good R."/>
            <person name="Gotea V."/>
            <person name="Gravely B."/>
            <person name="Greenberg A.J."/>
            <person name="Griffiths-Jones S."/>
            <person name="Gross S."/>
            <person name="Guigo R."/>
            <person name="Gustafson E.A."/>
            <person name="Haerty W."/>
            <person name="Hahn M.W."/>
            <person name="Halligan D.L."/>
            <person name="Halpern A.L."/>
            <person name="Halter G.M."/>
            <person name="Han M.V."/>
            <person name="Heger A."/>
            <person name="Hillier L."/>
            <person name="Hinrichs A.S."/>
            <person name="Holmes I."/>
            <person name="Hoskins R.A."/>
            <person name="Hubisz M.J."/>
            <person name="Hultmark D."/>
            <person name="Huntley M.A."/>
            <person name="Jaffe D.B."/>
            <person name="Jagadeeshan S."/>
            <person name="Jeck W.R."/>
            <person name="Johnson J."/>
            <person name="Jones C.D."/>
            <person name="Jordan W.C."/>
            <person name="Karpen G.H."/>
            <person name="Kataoka E."/>
            <person name="Keightley P.D."/>
            <person name="Kheradpour P."/>
            <person name="Kirkness E.F."/>
            <person name="Koerich L.B."/>
            <person name="Kristiansen K."/>
            <person name="Kudrna D."/>
            <person name="Kulathinal R.J."/>
            <person name="Kumar S."/>
            <person name="Kwok R."/>
            <person name="Lander E."/>
            <person name="Langley C.H."/>
            <person name="Lapoint R."/>
            <person name="Lazzaro B.P."/>
            <person name="Lee S.J."/>
            <person name="Levesque L."/>
            <person name="Li R."/>
            <person name="Lin C.F."/>
            <person name="Lin M.F."/>
            <person name="Lindblad-Toh K."/>
            <person name="Llopart A."/>
            <person name="Long M."/>
            <person name="Low L."/>
            <person name="Lozovsky E."/>
            <person name="Lu J."/>
            <person name="Luo M."/>
            <person name="Machado C.A."/>
            <person name="Makalowski W."/>
            <person name="Marzo M."/>
            <person name="Matsuda M."/>
            <person name="Matzkin L."/>
            <person name="McAllister B."/>
            <person name="McBride C.S."/>
            <person name="McKernan B."/>
            <person name="McKernan K."/>
            <person name="Mendez-Lago M."/>
            <person name="Minx P."/>
            <person name="Mollenhauer M.U."/>
            <person name="Montooth K."/>
            <person name="Mount S.M."/>
            <person name="Mu X."/>
            <person name="Myers E."/>
            <person name="Negre B."/>
            <person name="Newfeld S."/>
            <person name="Nielsen R."/>
            <person name="Noor M.A."/>
            <person name="O'Grady P."/>
            <person name="Pachter L."/>
            <person name="Papaceit M."/>
            <person name="Parisi M.J."/>
            <person name="Parisi M."/>
            <person name="Parts L."/>
            <person name="Pedersen J.S."/>
            <person name="Pesole G."/>
            <person name="Phillippy A.M."/>
            <person name="Ponting C.P."/>
            <person name="Pop M."/>
            <person name="Porcelli D."/>
            <person name="Powell J.R."/>
            <person name="Prohaska S."/>
            <person name="Pruitt K."/>
            <person name="Puig M."/>
            <person name="Quesneville H."/>
            <person name="Ram K.R."/>
            <person name="Rand D."/>
            <person name="Rasmussen M.D."/>
            <person name="Reed L.K."/>
            <person name="Reenan R."/>
            <person name="Reily A."/>
            <person name="Remington K.A."/>
            <person name="Rieger T.T."/>
            <person name="Ritchie M.G."/>
            <person name="Robin C."/>
            <person name="Rogers Y.H."/>
            <person name="Rohde C."/>
            <person name="Rozas J."/>
            <person name="Rubenfield M.J."/>
            <person name="Ruiz A."/>
            <person name="Russo S."/>
            <person name="Salzberg S.L."/>
            <person name="Sanchez-Gracia A."/>
            <person name="Saranga D.J."/>
            <person name="Sato H."/>
            <person name="Schaeffer S.W."/>
            <person name="Schatz M.C."/>
            <person name="Schlenke T."/>
            <person name="Schwartz R."/>
            <person name="Segarra C."/>
            <person name="Singh R.S."/>
            <person name="Sirot L."/>
            <person name="Sirota M."/>
            <person name="Sisneros N.B."/>
            <person name="Smith C.D."/>
            <person name="Smith T.F."/>
            <person name="Spieth J."/>
            <person name="Stage D.E."/>
            <person name="Stark A."/>
            <person name="Stephan W."/>
            <person name="Strausberg R.L."/>
            <person name="Strempel S."/>
            <person name="Sturgill D."/>
            <person name="Sutton G."/>
            <person name="Sutton G.G."/>
            <person name="Tao W."/>
            <person name="Teichmann S."/>
            <person name="Tobari Y.N."/>
            <person name="Tomimura Y."/>
            <person name="Tsolas J.M."/>
            <person name="Valente V.L."/>
            <person name="Venter E."/>
            <person name="Venter J.C."/>
            <person name="Vicario S."/>
            <person name="Vieira F.G."/>
            <person name="Vilella A.J."/>
            <person name="Villasante A."/>
            <person name="Walenz B."/>
            <person name="Wang J."/>
            <person name="Wasserman M."/>
            <person name="Watts T."/>
            <person name="Wilson D."/>
            <person name="Wilson R.K."/>
            <person name="Wing R.A."/>
            <person name="Wolfner M.F."/>
            <person name="Wong A."/>
            <person name="Wong G.K."/>
            <person name="Wu C.I."/>
            <person name="Wu G."/>
            <person name="Yamamoto D."/>
            <person name="Yang H.P."/>
            <person name="Yang S.P."/>
            <person name="Yorke J.A."/>
            <person name="Yoshida K."/>
            <person name="Zdobnov E."/>
            <person name="Zhang P."/>
            <person name="Zhang Y."/>
            <person name="Zimin A.V."/>
            <person name="Baldwin J."/>
            <person name="Abdouelleil A."/>
            <person name="Abdulkadir J."/>
            <person name="Abebe A."/>
            <person name="Abera B."/>
            <person name="Abreu J."/>
            <person name="Acer S.C."/>
            <person name="Aftuck L."/>
            <person name="Alexander A."/>
            <person name="An P."/>
            <person name="Anderson E."/>
            <person name="Anderson S."/>
            <person name="Arachi H."/>
            <person name="Azer M."/>
            <person name="Bachantsang P."/>
            <person name="Barry A."/>
            <person name="Bayul T."/>
            <person name="Berlin A."/>
            <person name="Bessette D."/>
            <person name="Bloom T."/>
            <person name="Blye J."/>
            <person name="Boguslavskiy L."/>
            <person name="Bonnet C."/>
            <person name="Boukhgalter B."/>
            <person name="Bourzgui I."/>
            <person name="Brown A."/>
            <person name="Cahill P."/>
            <person name="Channer S."/>
            <person name="Cheshatsang Y."/>
            <person name="Chuda L."/>
            <person name="Citroen M."/>
            <person name="Collymore A."/>
            <person name="Cooke P."/>
            <person name="Costello M."/>
            <person name="D'Aco K."/>
            <person name="Daza R."/>
            <person name="De Haan G."/>
            <person name="DeGray S."/>
            <person name="DeMaso C."/>
            <person name="Dhargay N."/>
            <person name="Dooley K."/>
            <person name="Dooley E."/>
            <person name="Doricent M."/>
            <person name="Dorje P."/>
            <person name="Dorjee K."/>
            <person name="Dupes A."/>
            <person name="Elong R."/>
            <person name="Falk J."/>
            <person name="Farina A."/>
            <person name="Faro S."/>
            <person name="Ferguson D."/>
            <person name="Fisher S."/>
            <person name="Foley C.D."/>
            <person name="Franke A."/>
            <person name="Friedrich D."/>
            <person name="Gadbois L."/>
            <person name="Gearin G."/>
            <person name="Gearin C.R."/>
            <person name="Giannoukos G."/>
            <person name="Goode T."/>
            <person name="Graham J."/>
            <person name="Grandbois E."/>
            <person name="Grewal S."/>
            <person name="Gyaltsen K."/>
            <person name="Hafez N."/>
            <person name="Hagos B."/>
            <person name="Hall J."/>
            <person name="Henson C."/>
            <person name="Hollinger A."/>
            <person name="Honan T."/>
            <person name="Huard M.D."/>
            <person name="Hughes L."/>
            <person name="Hurhula B."/>
            <person name="Husby M.E."/>
            <person name="Kamat A."/>
            <person name="Kanga B."/>
            <person name="Kashin S."/>
            <person name="Khazanovich D."/>
            <person name="Kisner P."/>
            <person name="Lance K."/>
            <person name="Lara M."/>
            <person name="Lee W."/>
            <person name="Lennon N."/>
            <person name="Letendre F."/>
            <person name="LeVine R."/>
            <person name="Lipovsky A."/>
            <person name="Liu X."/>
            <person name="Liu J."/>
            <person name="Liu S."/>
            <person name="Lokyitsang T."/>
            <person name="Lokyitsang Y."/>
            <person name="Lubonja R."/>
            <person name="Lui A."/>
            <person name="MacDonald P."/>
            <person name="Magnisalis V."/>
            <person name="Maru K."/>
            <person name="Matthews C."/>
            <person name="McCusker W."/>
            <person name="McDonough S."/>
            <person name="Mehta T."/>
            <person name="Meldrim J."/>
            <person name="Meneus L."/>
            <person name="Mihai O."/>
            <person name="Mihalev A."/>
            <person name="Mihova T."/>
            <person name="Mittelman R."/>
            <person name="Mlenga V."/>
            <person name="Montmayeur A."/>
            <person name="Mulrain L."/>
            <person name="Navidi A."/>
            <person name="Naylor J."/>
            <person name="Negash T."/>
            <person name="Nguyen T."/>
            <person name="Nguyen N."/>
            <person name="Nicol R."/>
            <person name="Norbu C."/>
            <person name="Norbu N."/>
            <person name="Novod N."/>
            <person name="O'Neill B."/>
            <person name="Osman S."/>
            <person name="Markiewicz E."/>
            <person name="Oyono O.L."/>
            <person name="Patti C."/>
            <person name="Phunkhang P."/>
            <person name="Pierre F."/>
            <person name="Priest M."/>
            <person name="Raghuraman S."/>
            <person name="Rege F."/>
            <person name="Reyes R."/>
            <person name="Rise C."/>
            <person name="Rogov P."/>
            <person name="Ross K."/>
            <person name="Ryan E."/>
            <person name="Settipalli S."/>
            <person name="Shea T."/>
            <person name="Sherpa N."/>
            <person name="Shi L."/>
            <person name="Shih D."/>
            <person name="Sparrow T."/>
            <person name="Spaulding J."/>
            <person name="Stalker J."/>
            <person name="Stange-Thomann N."/>
            <person name="Stavropoulos S."/>
            <person name="Stone C."/>
            <person name="Strader C."/>
            <person name="Tesfaye S."/>
            <person name="Thomson T."/>
            <person name="Thoulutsang Y."/>
            <person name="Thoulutsang D."/>
            <person name="Topham K."/>
            <person name="Topping I."/>
            <person name="Tsamla T."/>
            <person name="Vassiliev H."/>
            <person name="Vo A."/>
            <person name="Wangchuk T."/>
            <person name="Wangdi T."/>
            <person name="Weiand M."/>
            <person name="Wilkinson J."/>
            <person name="Wilson A."/>
            <person name="Yadav S."/>
            <person name="Young G."/>
            <person name="Yu Q."/>
            <person name="Zembek L."/>
            <person name="Zhong D."/>
            <person name="Zimmer A."/>
            <person name="Zwirko Z."/>
            <person name="Jaffe D.B."/>
            <person name="Alvarez P."/>
            <person name="Brockman W."/>
            <person name="Butler J."/>
            <person name="Chin C."/>
            <person name="Gnerre S."/>
            <person name="Grabherr M."/>
            <person name="Kleber M."/>
            <person name="Mauceli E."/>
            <person name="MacCallum I."/>
        </authorList>
    </citation>
    <scope>NUCLEOTIDE SEQUENCE [LARGE SCALE GENOMIC DNA]</scope>
    <source>
        <strain evidence="11">Tai18E2 / Tucson 14021-0261.01</strain>
    </source>
</reference>
<accession>B4PD05</accession>
<dbReference type="SMART" id="SM00355">
    <property type="entry name" value="ZnF_C2H2"/>
    <property type="match status" value="5"/>
</dbReference>
<dbReference type="HOGENOM" id="CLU_647720_0_0_1"/>
<feature type="chain" id="PRO_5006458873" description="C2H2-type domain-containing protein" evidence="8">
    <location>
        <begin position="30"/>
        <end position="441"/>
    </location>
</feature>
<dbReference type="Proteomes" id="UP000002282">
    <property type="component" value="Chromosome 3L"/>
</dbReference>
<name>B4PD05_DROYA</name>
<dbReference type="InterPro" id="IPR013087">
    <property type="entry name" value="Znf_C2H2_type"/>
</dbReference>
<dbReference type="KEGG" id="dya:Dyak_GE22279"/>
<evidence type="ECO:0000256" key="7">
    <source>
        <dbReference type="PROSITE-ProRule" id="PRU00042"/>
    </source>
</evidence>
<protein>
    <recommendedName>
        <fullName evidence="9">C2H2-type domain-containing protein</fullName>
    </recommendedName>
</protein>